<dbReference type="GO" id="GO:0016787">
    <property type="term" value="F:hydrolase activity"/>
    <property type="evidence" value="ECO:0007669"/>
    <property type="project" value="UniProtKB-KW"/>
</dbReference>
<dbReference type="PANTHER" id="PTHR11820:SF7">
    <property type="entry name" value="ACYLPYRUVASE FAHD1, MITOCHONDRIAL"/>
    <property type="match status" value="1"/>
</dbReference>
<accession>A0ABP6YW19</accession>
<dbReference type="InterPro" id="IPR018833">
    <property type="entry name" value="Rv2993c-like_N"/>
</dbReference>
<keyword evidence="4" id="KW-0378">Hydrolase</keyword>
<protein>
    <submittedName>
        <fullName evidence="4">Fumarylacetoacetate hydrolase family protein</fullName>
    </submittedName>
</protein>
<proteinExistence type="predicted"/>
<dbReference type="EMBL" id="BAABDQ010000025">
    <property type="protein sequence ID" value="GAA3589360.1"/>
    <property type="molecule type" value="Genomic_DNA"/>
</dbReference>
<feature type="domain" description="Rv2993c-like N-terminal" evidence="3">
    <location>
        <begin position="1"/>
        <end position="51"/>
    </location>
</feature>
<reference evidence="5" key="1">
    <citation type="journal article" date="2019" name="Int. J. Syst. Evol. Microbiol.">
        <title>The Global Catalogue of Microorganisms (GCM) 10K type strain sequencing project: providing services to taxonomists for standard genome sequencing and annotation.</title>
        <authorList>
            <consortium name="The Broad Institute Genomics Platform"/>
            <consortium name="The Broad Institute Genome Sequencing Center for Infectious Disease"/>
            <person name="Wu L."/>
            <person name="Ma J."/>
        </authorList>
    </citation>
    <scope>NUCLEOTIDE SEQUENCE [LARGE SCALE GENOMIC DNA]</scope>
    <source>
        <strain evidence="5">JCM 17326</strain>
    </source>
</reference>
<keyword evidence="5" id="KW-1185">Reference proteome</keyword>
<keyword evidence="1" id="KW-0479">Metal-binding</keyword>
<dbReference type="PANTHER" id="PTHR11820">
    <property type="entry name" value="ACYLPYRUVASE"/>
    <property type="match status" value="1"/>
</dbReference>
<name>A0ABP6YW19_9ACTN</name>
<evidence type="ECO:0000256" key="1">
    <source>
        <dbReference type="ARBA" id="ARBA00022723"/>
    </source>
</evidence>
<comment type="caution">
    <text evidence="4">The sequence shown here is derived from an EMBL/GenBank/DDBJ whole genome shotgun (WGS) entry which is preliminary data.</text>
</comment>
<sequence length="255" mass="26950">MRIIRYDDAGTIRWGVLGTDGTVRAADGDPWTGLRPGAGVGSVDQVRLRAPVTPSKILCVGRNYADHAAEFGNPVPEEPLIFLKPPSSIAGPGDEIVYPSLSGRLDPEAELVVVIGRAGRRIPAAEAMSHVYGYTIGNDVTARDLQKGDPQWTRGKGFDTFCPLGPWVETEFDPSDVLVTCTVNGEVRQSGSTRDFIFGIPALIAYVSAFATLVPGDVIMTGTPPGVRPVQPGDTITVSVGGLGELTNPVVAEKP</sequence>
<dbReference type="Pfam" id="PF10370">
    <property type="entry name" value="Rv2993c-like_N"/>
    <property type="match status" value="1"/>
</dbReference>
<dbReference type="Pfam" id="PF01557">
    <property type="entry name" value="FAA_hydrolase"/>
    <property type="match status" value="1"/>
</dbReference>
<dbReference type="Gene3D" id="3.90.850.10">
    <property type="entry name" value="Fumarylacetoacetase-like, C-terminal domain"/>
    <property type="match status" value="1"/>
</dbReference>
<organism evidence="4 5">
    <name type="scientific">Nonomuraea rosea</name>
    <dbReference type="NCBI Taxonomy" id="638574"/>
    <lineage>
        <taxon>Bacteria</taxon>
        <taxon>Bacillati</taxon>
        <taxon>Actinomycetota</taxon>
        <taxon>Actinomycetes</taxon>
        <taxon>Streptosporangiales</taxon>
        <taxon>Streptosporangiaceae</taxon>
        <taxon>Nonomuraea</taxon>
    </lineage>
</organism>
<evidence type="ECO:0000259" key="2">
    <source>
        <dbReference type="Pfam" id="PF01557"/>
    </source>
</evidence>
<dbReference type="RefSeq" id="WP_345571040.1">
    <property type="nucleotide sequence ID" value="NZ_BAABDQ010000025.1"/>
</dbReference>
<dbReference type="SUPFAM" id="SSF56529">
    <property type="entry name" value="FAH"/>
    <property type="match status" value="1"/>
</dbReference>
<gene>
    <name evidence="4" type="ORF">GCM10022419_084670</name>
</gene>
<dbReference type="Proteomes" id="UP001500630">
    <property type="component" value="Unassembled WGS sequence"/>
</dbReference>
<evidence type="ECO:0000313" key="4">
    <source>
        <dbReference type="EMBL" id="GAA3589360.1"/>
    </source>
</evidence>
<evidence type="ECO:0000313" key="5">
    <source>
        <dbReference type="Proteomes" id="UP001500630"/>
    </source>
</evidence>
<evidence type="ECO:0000259" key="3">
    <source>
        <dbReference type="Pfam" id="PF10370"/>
    </source>
</evidence>
<feature type="domain" description="Fumarylacetoacetase-like C-terminal" evidence="2">
    <location>
        <begin position="56"/>
        <end position="251"/>
    </location>
</feature>
<dbReference type="InterPro" id="IPR011234">
    <property type="entry name" value="Fumarylacetoacetase-like_C"/>
</dbReference>
<dbReference type="InterPro" id="IPR036663">
    <property type="entry name" value="Fumarylacetoacetase_C_sf"/>
</dbReference>